<evidence type="ECO:0000313" key="3">
    <source>
        <dbReference type="Proteomes" id="UP000179807"/>
    </source>
</evidence>
<sequence length="275" mass="32218">MTTTNSKKIILHNNNEYQVNYNRLVSISPKFKDYKITDPIELHDNYSEDAFSVFVDAVNLCEMSIDESICHELTEMLIKWECHSLFEIIENSVLEDQDIDIAFSLFCCSPNSYKNLSFLISQNPRGFADQYPQFYTLPVEVIGSLFYRNDQYHKCAHLQSQPTTNEIREKILSVKKEYEMHENPKSEKARENEKLRNEIEALKQRKKEAESKAARIRNDIAIIERKVPKYKEQSIDKLAQIQHILNNFNSELQQIQALNHSISDIKQQKLEIPKA</sequence>
<dbReference type="Proteomes" id="UP000179807">
    <property type="component" value="Unassembled WGS sequence"/>
</dbReference>
<gene>
    <name evidence="2" type="ORF">TRFO_36305</name>
</gene>
<evidence type="ECO:0000256" key="1">
    <source>
        <dbReference type="SAM" id="Coils"/>
    </source>
</evidence>
<comment type="caution">
    <text evidence="2">The sequence shown here is derived from an EMBL/GenBank/DDBJ whole genome shotgun (WGS) entry which is preliminary data.</text>
</comment>
<keyword evidence="3" id="KW-1185">Reference proteome</keyword>
<dbReference type="RefSeq" id="XP_068350620.1">
    <property type="nucleotide sequence ID" value="XM_068510751.1"/>
</dbReference>
<organism evidence="2 3">
    <name type="scientific">Tritrichomonas foetus</name>
    <dbReference type="NCBI Taxonomy" id="1144522"/>
    <lineage>
        <taxon>Eukaryota</taxon>
        <taxon>Metamonada</taxon>
        <taxon>Parabasalia</taxon>
        <taxon>Tritrichomonadida</taxon>
        <taxon>Tritrichomonadidae</taxon>
        <taxon>Tritrichomonas</taxon>
    </lineage>
</organism>
<dbReference type="AlphaFoldDB" id="A0A1J4JIU6"/>
<dbReference type="EMBL" id="MLAK01001113">
    <property type="protein sequence ID" value="OHS97483.1"/>
    <property type="molecule type" value="Genomic_DNA"/>
</dbReference>
<protein>
    <submittedName>
        <fullName evidence="2">Uncharacterized protein</fullName>
    </submittedName>
</protein>
<proteinExistence type="predicted"/>
<accession>A0A1J4JIU6</accession>
<evidence type="ECO:0000313" key="2">
    <source>
        <dbReference type="EMBL" id="OHS97483.1"/>
    </source>
</evidence>
<name>A0A1J4JIU6_9EUKA</name>
<keyword evidence="1" id="KW-0175">Coiled coil</keyword>
<dbReference type="GeneID" id="94845455"/>
<dbReference type="VEuPathDB" id="TrichDB:TRFO_36305"/>
<reference evidence="2" key="1">
    <citation type="submission" date="2016-10" db="EMBL/GenBank/DDBJ databases">
        <authorList>
            <person name="Benchimol M."/>
            <person name="Almeida L.G."/>
            <person name="Vasconcelos A.T."/>
            <person name="Perreira-Neves A."/>
            <person name="Rosa I.A."/>
            <person name="Tasca T."/>
            <person name="Bogo M.R."/>
            <person name="de Souza W."/>
        </authorList>
    </citation>
    <scope>NUCLEOTIDE SEQUENCE [LARGE SCALE GENOMIC DNA]</scope>
    <source>
        <strain evidence="2">K</strain>
    </source>
</reference>
<feature type="coiled-coil region" evidence="1">
    <location>
        <begin position="185"/>
        <end position="258"/>
    </location>
</feature>